<keyword evidence="1" id="KW-0175">Coiled coil</keyword>
<evidence type="ECO:0000313" key="4">
    <source>
        <dbReference type="Proteomes" id="UP000467635"/>
    </source>
</evidence>
<evidence type="ECO:0000256" key="1">
    <source>
        <dbReference type="SAM" id="Coils"/>
    </source>
</evidence>
<dbReference type="InterPro" id="IPR036063">
    <property type="entry name" value="Smr_dom_sf"/>
</dbReference>
<proteinExistence type="predicted"/>
<evidence type="ECO:0000313" key="3">
    <source>
        <dbReference type="EMBL" id="MSE09134.1"/>
    </source>
</evidence>
<dbReference type="AlphaFoldDB" id="A0A7X2MGY4"/>
<feature type="non-terminal residue" evidence="3">
    <location>
        <position position="1"/>
    </location>
</feature>
<organism evidence="3 4">
    <name type="scientific">Ligilactobacillus salivarius</name>
    <dbReference type="NCBI Taxonomy" id="1624"/>
    <lineage>
        <taxon>Bacteria</taxon>
        <taxon>Bacillati</taxon>
        <taxon>Bacillota</taxon>
        <taxon>Bacilli</taxon>
        <taxon>Lactobacillales</taxon>
        <taxon>Lactobacillaceae</taxon>
        <taxon>Ligilactobacillus</taxon>
    </lineage>
</organism>
<sequence length="261" mass="29643">VAKRHDAEEKEIMYRKYLREAEELHHDLETNFHQFERQKENMLEQAKERANQIVEETKKKSDELISELRKMKMSAASNIEEGSLIDAQGRVNALHQETNLKKNKVLRKAKQQQELHPNDDVMVNSYGQRGVLLRKAGNHAWEVQLGILKMKIDESDLEKIKVKDTQPKRAGTVLKSSSSSHVSPTLDLRGERYENAMVKVDRYIDAAVLAGYNSVTIIHGKGTGALRTGIINYLKQNKAVKNFEFASPNNGGNGATVVYFK</sequence>
<dbReference type="PANTHER" id="PTHR35562:SF2">
    <property type="entry name" value="DNA ENDONUCLEASE SMRA-RELATED"/>
    <property type="match status" value="1"/>
</dbReference>
<dbReference type="Pfam" id="PF01713">
    <property type="entry name" value="Smr"/>
    <property type="match status" value="1"/>
</dbReference>
<dbReference type="PROSITE" id="PS50828">
    <property type="entry name" value="SMR"/>
    <property type="match status" value="1"/>
</dbReference>
<comment type="caution">
    <text evidence="3">The sequence shown here is derived from an EMBL/GenBank/DDBJ whole genome shotgun (WGS) entry which is preliminary data.</text>
</comment>
<dbReference type="GO" id="GO:0004519">
    <property type="term" value="F:endonuclease activity"/>
    <property type="evidence" value="ECO:0007669"/>
    <property type="project" value="UniProtKB-KW"/>
</dbReference>
<keyword evidence="3" id="KW-0255">Endonuclease</keyword>
<reference evidence="3 4" key="1">
    <citation type="submission" date="2019-11" db="EMBL/GenBank/DDBJ databases">
        <title>Draft Genome Sequence of Plant Growth-Promoting Rhizosphere-Associated Bacteria.</title>
        <authorList>
            <person name="Vasilyev I.Y."/>
            <person name="Radchenko V."/>
            <person name="Ilnitskaya E.V."/>
        </authorList>
    </citation>
    <scope>NUCLEOTIDE SEQUENCE [LARGE SCALE GENOMIC DNA]</scope>
    <source>
        <strain evidence="3 4">VRA_01-1sq_f</strain>
    </source>
</reference>
<keyword evidence="3" id="KW-0540">Nuclease</keyword>
<feature type="coiled-coil region" evidence="1">
    <location>
        <begin position="18"/>
        <end position="74"/>
    </location>
</feature>
<dbReference type="PANTHER" id="PTHR35562">
    <property type="entry name" value="DNA ENDONUCLEASE SMRA-RELATED"/>
    <property type="match status" value="1"/>
</dbReference>
<dbReference type="Gene3D" id="3.30.1370.110">
    <property type="match status" value="1"/>
</dbReference>
<dbReference type="SUPFAM" id="SSF160443">
    <property type="entry name" value="SMR domain-like"/>
    <property type="match status" value="1"/>
</dbReference>
<dbReference type="EMBL" id="WKKX01000637">
    <property type="protein sequence ID" value="MSE09134.1"/>
    <property type="molecule type" value="Genomic_DNA"/>
</dbReference>
<evidence type="ECO:0000259" key="2">
    <source>
        <dbReference type="PROSITE" id="PS50828"/>
    </source>
</evidence>
<keyword evidence="3" id="KW-0378">Hydrolase</keyword>
<feature type="domain" description="Smr" evidence="2">
    <location>
        <begin position="186"/>
        <end position="261"/>
    </location>
</feature>
<dbReference type="Pfam" id="PF20297">
    <property type="entry name" value="MSSS"/>
    <property type="match status" value="1"/>
</dbReference>
<dbReference type="SMART" id="SM00463">
    <property type="entry name" value="SMR"/>
    <property type="match status" value="1"/>
</dbReference>
<dbReference type="InterPro" id="IPR046893">
    <property type="entry name" value="MSSS"/>
</dbReference>
<accession>A0A7X2MGY4</accession>
<protein>
    <submittedName>
        <fullName evidence="3">Endonuclease MutS2</fullName>
    </submittedName>
</protein>
<dbReference type="Proteomes" id="UP000467635">
    <property type="component" value="Unassembled WGS sequence"/>
</dbReference>
<name>A0A7X2MGY4_9LACO</name>
<dbReference type="InterPro" id="IPR002625">
    <property type="entry name" value="Smr_dom"/>
</dbReference>
<gene>
    <name evidence="3" type="ORF">GKC33_10665</name>
</gene>